<evidence type="ECO:0000256" key="9">
    <source>
        <dbReference type="NCBIfam" id="TIGR00362"/>
    </source>
</evidence>
<evidence type="ECO:0000256" key="8">
    <source>
        <dbReference type="HAMAP-Rule" id="MF_00377"/>
    </source>
</evidence>
<gene>
    <name evidence="8 14" type="primary">dnaA</name>
    <name evidence="14" type="ORF">IQ235_03255</name>
</gene>
<dbReference type="PANTHER" id="PTHR30050:SF2">
    <property type="entry name" value="CHROMOSOMAL REPLICATION INITIATOR PROTEIN DNAA"/>
    <property type="match status" value="1"/>
</dbReference>
<dbReference type="GO" id="GO:0005886">
    <property type="term" value="C:plasma membrane"/>
    <property type="evidence" value="ECO:0007669"/>
    <property type="project" value="TreeGrafter"/>
</dbReference>
<dbReference type="Gene3D" id="1.10.1750.10">
    <property type="match status" value="1"/>
</dbReference>
<dbReference type="GO" id="GO:0006275">
    <property type="term" value="P:regulation of DNA replication"/>
    <property type="evidence" value="ECO:0007669"/>
    <property type="project" value="UniProtKB-UniRule"/>
</dbReference>
<dbReference type="InterPro" id="IPR038454">
    <property type="entry name" value="DnaA_N_sf"/>
</dbReference>
<dbReference type="HAMAP" id="MF_00377">
    <property type="entry name" value="DnaA_bact"/>
    <property type="match status" value="1"/>
</dbReference>
<dbReference type="GO" id="GO:0003688">
    <property type="term" value="F:DNA replication origin binding"/>
    <property type="evidence" value="ECO:0007669"/>
    <property type="project" value="UniProtKB-UniRule"/>
</dbReference>
<dbReference type="Pfam" id="PF08299">
    <property type="entry name" value="Bac_DnaA_C"/>
    <property type="match status" value="1"/>
</dbReference>
<evidence type="ECO:0000259" key="12">
    <source>
        <dbReference type="SMART" id="SM00382"/>
    </source>
</evidence>
<dbReference type="EMBL" id="JADEXN010000034">
    <property type="protein sequence ID" value="MBE9039809.1"/>
    <property type="molecule type" value="Genomic_DNA"/>
</dbReference>
<keyword evidence="5 8" id="KW-0067">ATP-binding</keyword>
<feature type="region of interest" description="Domain I, interacts with DnaA modulators" evidence="8">
    <location>
        <begin position="1"/>
        <end position="87"/>
    </location>
</feature>
<dbReference type="PANTHER" id="PTHR30050">
    <property type="entry name" value="CHROMOSOMAL REPLICATION INITIATOR PROTEIN DNAA"/>
    <property type="match status" value="1"/>
</dbReference>
<evidence type="ECO:0000256" key="11">
    <source>
        <dbReference type="RuleBase" id="RU004227"/>
    </source>
</evidence>
<evidence type="ECO:0000256" key="3">
    <source>
        <dbReference type="ARBA" id="ARBA00022705"/>
    </source>
</evidence>
<dbReference type="SUPFAM" id="SSF52540">
    <property type="entry name" value="P-loop containing nucleoside triphosphate hydrolases"/>
    <property type="match status" value="1"/>
</dbReference>
<keyword evidence="15" id="KW-1185">Reference proteome</keyword>
<dbReference type="InterPro" id="IPR020591">
    <property type="entry name" value="Chromosome_initiator_DnaA-like"/>
</dbReference>
<dbReference type="Gene3D" id="3.30.300.180">
    <property type="match status" value="1"/>
</dbReference>
<dbReference type="InterPro" id="IPR001957">
    <property type="entry name" value="Chromosome_initiator_DnaA"/>
</dbReference>
<evidence type="ECO:0000259" key="13">
    <source>
        <dbReference type="SMART" id="SM00760"/>
    </source>
</evidence>
<dbReference type="Gene3D" id="1.10.8.60">
    <property type="match status" value="1"/>
</dbReference>
<protein>
    <recommendedName>
        <fullName evidence="8 9">Chromosomal replication initiator protein DnaA</fullName>
    </recommendedName>
</protein>
<dbReference type="PRINTS" id="PR00051">
    <property type="entry name" value="DNAA"/>
</dbReference>
<keyword evidence="3 8" id="KW-0235">DNA replication</keyword>
<comment type="domain">
    <text evidence="8">Domain I is involved in oligomerization and binding regulators, domain II is flexibile and of varying length in different bacteria, domain III forms the AAA+ region, while domain IV binds dsDNA.</text>
</comment>
<accession>A0A928VUP5</accession>
<feature type="binding site" evidence="8">
    <location>
        <position position="162"/>
    </location>
    <ligand>
        <name>ATP</name>
        <dbReference type="ChEBI" id="CHEBI:30616"/>
    </ligand>
</feature>
<dbReference type="CDD" id="cd00009">
    <property type="entry name" value="AAA"/>
    <property type="match status" value="1"/>
</dbReference>
<dbReference type="InterPro" id="IPR027417">
    <property type="entry name" value="P-loop_NTPase"/>
</dbReference>
<evidence type="ECO:0000313" key="15">
    <source>
        <dbReference type="Proteomes" id="UP000621799"/>
    </source>
</evidence>
<dbReference type="Pfam" id="PF00308">
    <property type="entry name" value="Bac_DnaA"/>
    <property type="match status" value="1"/>
</dbReference>
<evidence type="ECO:0000256" key="5">
    <source>
        <dbReference type="ARBA" id="ARBA00022840"/>
    </source>
</evidence>
<dbReference type="RefSeq" id="WP_264320071.1">
    <property type="nucleotide sequence ID" value="NZ_JADEXN010000034.1"/>
</dbReference>
<comment type="caution">
    <text evidence="8">Lacks conserved residue(s) required for the propagation of feature annotation.</text>
</comment>
<keyword evidence="4 8" id="KW-0547">Nucleotide-binding</keyword>
<dbReference type="Gene3D" id="3.40.50.300">
    <property type="entry name" value="P-loop containing nucleotide triphosphate hydrolases"/>
    <property type="match status" value="1"/>
</dbReference>
<comment type="subunit">
    <text evidence="8">Oligomerizes as a right-handed, spiral filament on DNA at oriC.</text>
</comment>
<feature type="domain" description="Chromosomal replication initiator DnaA C-terminal" evidence="13">
    <location>
        <begin position="358"/>
        <end position="427"/>
    </location>
</feature>
<dbReference type="CDD" id="cd06571">
    <property type="entry name" value="Bac_DnaA_C"/>
    <property type="match status" value="1"/>
</dbReference>
<keyword evidence="7 8" id="KW-0238">DNA-binding</keyword>
<evidence type="ECO:0000256" key="7">
    <source>
        <dbReference type="ARBA" id="ARBA00023125"/>
    </source>
</evidence>
<evidence type="ECO:0000256" key="4">
    <source>
        <dbReference type="ARBA" id="ARBA00022741"/>
    </source>
</evidence>
<dbReference type="InterPro" id="IPR003593">
    <property type="entry name" value="AAA+_ATPase"/>
</dbReference>
<comment type="caution">
    <text evidence="14">The sequence shown here is derived from an EMBL/GenBank/DDBJ whole genome shotgun (WGS) entry which is preliminary data.</text>
</comment>
<dbReference type="Pfam" id="PF11638">
    <property type="entry name" value="DnaA_N"/>
    <property type="match status" value="1"/>
</dbReference>
<feature type="region of interest" description="Domain III, AAA+ region" evidence="8">
    <location>
        <begin position="116"/>
        <end position="332"/>
    </location>
</feature>
<comment type="subcellular location">
    <subcellularLocation>
        <location evidence="8">Cytoplasm</location>
    </subcellularLocation>
</comment>
<dbReference type="FunFam" id="3.40.50.300:FF:000668">
    <property type="entry name" value="Chromosomal replication initiator protein DnaA"/>
    <property type="match status" value="1"/>
</dbReference>
<dbReference type="GO" id="GO:0005524">
    <property type="term" value="F:ATP binding"/>
    <property type="evidence" value="ECO:0007669"/>
    <property type="project" value="UniProtKB-UniRule"/>
</dbReference>
<feature type="binding site" evidence="8">
    <location>
        <position position="163"/>
    </location>
    <ligand>
        <name>ATP</name>
        <dbReference type="ChEBI" id="CHEBI:30616"/>
    </ligand>
</feature>
<evidence type="ECO:0000256" key="2">
    <source>
        <dbReference type="ARBA" id="ARBA00022490"/>
    </source>
</evidence>
<evidence type="ECO:0000256" key="10">
    <source>
        <dbReference type="RuleBase" id="RU000577"/>
    </source>
</evidence>
<evidence type="ECO:0000256" key="1">
    <source>
        <dbReference type="ARBA" id="ARBA00006583"/>
    </source>
</evidence>
<dbReference type="GO" id="GO:0008289">
    <property type="term" value="F:lipid binding"/>
    <property type="evidence" value="ECO:0007669"/>
    <property type="project" value="UniProtKB-KW"/>
</dbReference>
<dbReference type="SMART" id="SM00760">
    <property type="entry name" value="Bac_DnaA_C"/>
    <property type="match status" value="1"/>
</dbReference>
<feature type="domain" description="AAA+ ATPase" evidence="12">
    <location>
        <begin position="149"/>
        <end position="277"/>
    </location>
</feature>
<evidence type="ECO:0000256" key="6">
    <source>
        <dbReference type="ARBA" id="ARBA00023121"/>
    </source>
</evidence>
<dbReference type="PROSITE" id="PS01008">
    <property type="entry name" value="DNAA"/>
    <property type="match status" value="1"/>
</dbReference>
<comment type="similarity">
    <text evidence="1 8 11">Belongs to the DnaA family.</text>
</comment>
<dbReference type="InterPro" id="IPR013159">
    <property type="entry name" value="DnaA_C"/>
</dbReference>
<dbReference type="AlphaFoldDB" id="A0A928VUP5"/>
<dbReference type="InterPro" id="IPR024633">
    <property type="entry name" value="DnaA_N_dom"/>
</dbReference>
<dbReference type="InterPro" id="IPR013317">
    <property type="entry name" value="DnaA_dom"/>
</dbReference>
<reference evidence="14" key="1">
    <citation type="submission" date="2020-10" db="EMBL/GenBank/DDBJ databases">
        <authorList>
            <person name="Castelo-Branco R."/>
            <person name="Eusebio N."/>
            <person name="Adriana R."/>
            <person name="Vieira A."/>
            <person name="Brugerolle De Fraissinette N."/>
            <person name="Rezende De Castro R."/>
            <person name="Schneider M.P."/>
            <person name="Vasconcelos V."/>
            <person name="Leao P.N."/>
        </authorList>
    </citation>
    <scope>NUCLEOTIDE SEQUENCE</scope>
    <source>
        <strain evidence="14">LEGE 11467</strain>
    </source>
</reference>
<proteinExistence type="inferred from homology"/>
<dbReference type="InterPro" id="IPR018312">
    <property type="entry name" value="Chromosome_initiator_DnaA_CS"/>
</dbReference>
<keyword evidence="6 8" id="KW-0446">Lipid-binding</keyword>
<dbReference type="NCBIfam" id="TIGR00362">
    <property type="entry name" value="DnaA"/>
    <property type="match status" value="1"/>
</dbReference>
<comment type="function">
    <text evidence="8 10">Plays an essential role in the initiation and regulation of chromosomal replication. ATP-DnaA binds to the origin of replication (oriC) to initiate formation of the DNA replication initiation complex once per cell cycle. Binds the DnaA box (a 9 base pair repeat at the origin) and separates the double-stranded (ds)DNA. Forms a right-handed helical filament on oriC DNA; dsDNA binds to the exterior of the filament while single-stranded (ss)DNA is stabiized in the filament's interior. The ATP-DnaA-oriC complex binds and stabilizes one strand of the AT-rich DNA unwinding element (DUE), permitting loading of DNA polymerase. After initiation quickly degrades to an ADP-DnaA complex that is not apt for DNA replication. Binds acidic phospholipids.</text>
</comment>
<organism evidence="14 15">
    <name type="scientific">Zarconia navalis LEGE 11467</name>
    <dbReference type="NCBI Taxonomy" id="1828826"/>
    <lineage>
        <taxon>Bacteria</taxon>
        <taxon>Bacillati</taxon>
        <taxon>Cyanobacteriota</taxon>
        <taxon>Cyanophyceae</taxon>
        <taxon>Oscillatoriophycideae</taxon>
        <taxon>Oscillatoriales</taxon>
        <taxon>Oscillatoriales incertae sedis</taxon>
        <taxon>Zarconia</taxon>
        <taxon>Zarconia navalis</taxon>
    </lineage>
</organism>
<feature type="binding site" evidence="8">
    <location>
        <position position="160"/>
    </location>
    <ligand>
        <name>ATP</name>
        <dbReference type="ChEBI" id="CHEBI:30616"/>
    </ligand>
</feature>
<dbReference type="SMART" id="SM00382">
    <property type="entry name" value="AAA"/>
    <property type="match status" value="1"/>
</dbReference>
<dbReference type="InterPro" id="IPR010921">
    <property type="entry name" value="Trp_repressor/repl_initiator"/>
</dbReference>
<dbReference type="GO" id="GO:0005737">
    <property type="term" value="C:cytoplasm"/>
    <property type="evidence" value="ECO:0007669"/>
    <property type="project" value="UniProtKB-SubCell"/>
</dbReference>
<name>A0A928VUP5_9CYAN</name>
<dbReference type="GO" id="GO:0006270">
    <property type="term" value="P:DNA replication initiation"/>
    <property type="evidence" value="ECO:0007669"/>
    <property type="project" value="UniProtKB-UniRule"/>
</dbReference>
<evidence type="ECO:0000313" key="14">
    <source>
        <dbReference type="EMBL" id="MBE9039809.1"/>
    </source>
</evidence>
<sequence length="453" mass="51512">MEISVEQLWNRVLERLEVQLNRPTFETWIKTASAESLDGNQLVILTPNPFARNWLQKYYLKTIADVVGDILGYGVEIHLSTVQGDAVTSSAQADLLWPPPSEEKKQTRHLPGQPSQLNPKYLFSRFVVGSNNRMAHAASLAVAESPGREFNPLFLCGGVGLGKTHLMQAIGHYRLEIDRDARIFYVSTERFTNDLISAIRRDSMQSFRDRYRAADVLLVDDIQFIEGKEYTQEEFFHTFNTLHEAGKQVVLASDRPPDRIPRLQERLCSRFSMGLIADIQAPDLETRMAILQKKAEYENMRLPREAIEYIAASYTSNIRELEGALIRAVAYISISGLPMTVENIAPVLNPRTEKIEASPEAILQATTETFNISIEDLKSNSRRREISQARQVAMYLMRQYTDLSLPKIGEIFGGKDHTTVMYSCEKISQLRNTDPNLKQTLDRLSDRIQLSNN</sequence>
<dbReference type="Proteomes" id="UP000621799">
    <property type="component" value="Unassembled WGS sequence"/>
</dbReference>
<keyword evidence="2 8" id="KW-0963">Cytoplasm</keyword>
<feature type="binding site" evidence="8">
    <location>
        <position position="164"/>
    </location>
    <ligand>
        <name>ATP</name>
        <dbReference type="ChEBI" id="CHEBI:30616"/>
    </ligand>
</feature>
<dbReference type="SUPFAM" id="SSF48295">
    <property type="entry name" value="TrpR-like"/>
    <property type="match status" value="1"/>
</dbReference>
<feature type="region of interest" description="Domain IV, binds dsDNA" evidence="8">
    <location>
        <begin position="333"/>
        <end position="453"/>
    </location>
</feature>